<dbReference type="AlphaFoldDB" id="A0A0D7BAM2"/>
<sequence length="514" mass="57514">MAESAPTYSRPLGLTEASYFLPSREDGANDLGLHLGFTAPLAITVQSRVQLVWALLRLRHPLLAARVDMHDYDDIRFVYTCPASPQDAVRETANALQYRPACSKDEFVDNFVLGPRILSNERLSFLYISRPGDVTAPLQTPTPCEEKEGYDFEHAQHELMICTTHYLADGIAIHQLTNDFSTLLGGQLNESELMSLVAREWEAQYKKTAQNTALPASLEDRLPATPRSKFQEAALRVDYENTQRKQIGGQVFPRQRGKPRRTTCRVVALDESRTIHILKACKDHKVSLPCVLFALCNIAWIRTSSSKGELPALFYSAMSLRTNFVAEKAIHDSYLSVAIGYFNITLPSFMLRSLQPSSTFWYRARQTKSQISAAIKSPMLIARSQNMALERADRAKAFAKEDDAKAAGIWSPPATPRVEKKEPAPFKAPSAALLGISCLGSLDSIYKHNQFGAIKLNWVTSGLRQRAGGMMLFSYTFLDKLWLNMTFDENGYEKASFDAFWANVLSGMDEFIGV</sequence>
<accession>A0A0D7BAM2</accession>
<dbReference type="Proteomes" id="UP000054007">
    <property type="component" value="Unassembled WGS sequence"/>
</dbReference>
<protein>
    <recommendedName>
        <fullName evidence="3">CoA-dependent acyltransferase</fullName>
    </recommendedName>
</protein>
<gene>
    <name evidence="1" type="ORF">CYLTODRAFT_397528</name>
</gene>
<dbReference type="Gene3D" id="3.30.559.10">
    <property type="entry name" value="Chloramphenicol acetyltransferase-like domain"/>
    <property type="match status" value="1"/>
</dbReference>
<evidence type="ECO:0000313" key="1">
    <source>
        <dbReference type="EMBL" id="KIY67184.1"/>
    </source>
</evidence>
<dbReference type="InterPro" id="IPR052058">
    <property type="entry name" value="Alcohol_O-acetyltransferase"/>
</dbReference>
<evidence type="ECO:0000313" key="2">
    <source>
        <dbReference type="Proteomes" id="UP000054007"/>
    </source>
</evidence>
<evidence type="ECO:0008006" key="3">
    <source>
        <dbReference type="Google" id="ProtNLM"/>
    </source>
</evidence>
<dbReference type="InterPro" id="IPR023213">
    <property type="entry name" value="CAT-like_dom_sf"/>
</dbReference>
<proteinExistence type="predicted"/>
<organism evidence="1 2">
    <name type="scientific">Cylindrobasidium torrendii FP15055 ss-10</name>
    <dbReference type="NCBI Taxonomy" id="1314674"/>
    <lineage>
        <taxon>Eukaryota</taxon>
        <taxon>Fungi</taxon>
        <taxon>Dikarya</taxon>
        <taxon>Basidiomycota</taxon>
        <taxon>Agaricomycotina</taxon>
        <taxon>Agaricomycetes</taxon>
        <taxon>Agaricomycetidae</taxon>
        <taxon>Agaricales</taxon>
        <taxon>Marasmiineae</taxon>
        <taxon>Physalacriaceae</taxon>
        <taxon>Cylindrobasidium</taxon>
    </lineage>
</organism>
<dbReference type="STRING" id="1314674.A0A0D7BAM2"/>
<keyword evidence="2" id="KW-1185">Reference proteome</keyword>
<dbReference type="OrthoDB" id="3355480at2759"/>
<dbReference type="EMBL" id="KN880532">
    <property type="protein sequence ID" value="KIY67184.1"/>
    <property type="molecule type" value="Genomic_DNA"/>
</dbReference>
<dbReference type="PANTHER" id="PTHR28037:SF1">
    <property type="entry name" value="ALCOHOL O-ACETYLTRANSFERASE 1-RELATED"/>
    <property type="match status" value="1"/>
</dbReference>
<reference evidence="1 2" key="1">
    <citation type="journal article" date="2015" name="Fungal Genet. Biol.">
        <title>Evolution of novel wood decay mechanisms in Agaricales revealed by the genome sequences of Fistulina hepatica and Cylindrobasidium torrendii.</title>
        <authorList>
            <person name="Floudas D."/>
            <person name="Held B.W."/>
            <person name="Riley R."/>
            <person name="Nagy L.G."/>
            <person name="Koehler G."/>
            <person name="Ransdell A.S."/>
            <person name="Younus H."/>
            <person name="Chow J."/>
            <person name="Chiniquy J."/>
            <person name="Lipzen A."/>
            <person name="Tritt A."/>
            <person name="Sun H."/>
            <person name="Haridas S."/>
            <person name="LaButti K."/>
            <person name="Ohm R.A."/>
            <person name="Kues U."/>
            <person name="Blanchette R.A."/>
            <person name="Grigoriev I.V."/>
            <person name="Minto R.E."/>
            <person name="Hibbett D.S."/>
        </authorList>
    </citation>
    <scope>NUCLEOTIDE SEQUENCE [LARGE SCALE GENOMIC DNA]</scope>
    <source>
        <strain evidence="1 2">FP15055 ss-10</strain>
    </source>
</reference>
<name>A0A0D7BAM2_9AGAR</name>
<dbReference type="PANTHER" id="PTHR28037">
    <property type="entry name" value="ALCOHOL O-ACETYLTRANSFERASE 1-RELATED"/>
    <property type="match status" value="1"/>
</dbReference>